<gene>
    <name evidence="6" type="ORF">DES47_1036</name>
</gene>
<evidence type="ECO:0000259" key="5">
    <source>
        <dbReference type="PROSITE" id="PS50110"/>
    </source>
</evidence>
<feature type="domain" description="HTH luxR-type" evidence="4">
    <location>
        <begin position="264"/>
        <end position="329"/>
    </location>
</feature>
<evidence type="ECO:0000313" key="7">
    <source>
        <dbReference type="Proteomes" id="UP000295361"/>
    </source>
</evidence>
<dbReference type="PROSITE" id="PS50110">
    <property type="entry name" value="RESPONSE_REGULATORY"/>
    <property type="match status" value="1"/>
</dbReference>
<dbReference type="PRINTS" id="PR00038">
    <property type="entry name" value="HTHLUXR"/>
</dbReference>
<dbReference type="InterPro" id="IPR036388">
    <property type="entry name" value="WH-like_DNA-bd_sf"/>
</dbReference>
<dbReference type="SUPFAM" id="SSF52172">
    <property type="entry name" value="CheY-like"/>
    <property type="match status" value="1"/>
</dbReference>
<dbReference type="Gene3D" id="1.10.10.10">
    <property type="entry name" value="Winged helix-like DNA-binding domain superfamily/Winged helix DNA-binding domain"/>
    <property type="match status" value="1"/>
</dbReference>
<comment type="caution">
    <text evidence="6">The sequence shown here is derived from an EMBL/GenBank/DDBJ whole genome shotgun (WGS) entry which is preliminary data.</text>
</comment>
<dbReference type="InterPro" id="IPR001789">
    <property type="entry name" value="Sig_transdc_resp-reg_receiver"/>
</dbReference>
<feature type="modified residue" description="4-aspartylphosphate" evidence="2">
    <location>
        <position position="88"/>
    </location>
</feature>
<dbReference type="InterPro" id="IPR016032">
    <property type="entry name" value="Sig_transdc_resp-reg_C-effctor"/>
</dbReference>
<dbReference type="AlphaFoldDB" id="A0A4R6QN96"/>
<dbReference type="PANTHER" id="PTHR43214:SF44">
    <property type="entry name" value="TWO-COMPONENT RESPONSE REGULATOR"/>
    <property type="match status" value="1"/>
</dbReference>
<dbReference type="SUPFAM" id="SSF46894">
    <property type="entry name" value="C-terminal effector domain of the bipartite response regulators"/>
    <property type="match status" value="1"/>
</dbReference>
<evidence type="ECO:0000313" key="6">
    <source>
        <dbReference type="EMBL" id="TDP71028.1"/>
    </source>
</evidence>
<accession>A0A4R6QN96</accession>
<dbReference type="PROSITE" id="PS50043">
    <property type="entry name" value="HTH_LUXR_2"/>
    <property type="match status" value="1"/>
</dbReference>
<name>A0A4R6QN96_9BURK</name>
<keyword evidence="1" id="KW-0238">DNA-binding</keyword>
<feature type="region of interest" description="Disordered" evidence="3">
    <location>
        <begin position="1"/>
        <end position="25"/>
    </location>
</feature>
<dbReference type="CDD" id="cd06170">
    <property type="entry name" value="LuxR_C_like"/>
    <property type="match status" value="1"/>
</dbReference>
<keyword evidence="2" id="KW-0597">Phosphoprotein</keyword>
<dbReference type="Pfam" id="PF00072">
    <property type="entry name" value="Response_reg"/>
    <property type="match status" value="1"/>
</dbReference>
<organism evidence="6 7">
    <name type="scientific">Roseateles toxinivorans</name>
    <dbReference type="NCBI Taxonomy" id="270368"/>
    <lineage>
        <taxon>Bacteria</taxon>
        <taxon>Pseudomonadati</taxon>
        <taxon>Pseudomonadota</taxon>
        <taxon>Betaproteobacteria</taxon>
        <taxon>Burkholderiales</taxon>
        <taxon>Sphaerotilaceae</taxon>
        <taxon>Roseateles</taxon>
    </lineage>
</organism>
<reference evidence="6 7" key="1">
    <citation type="submission" date="2019-03" db="EMBL/GenBank/DDBJ databases">
        <title>Genomic Encyclopedia of Type Strains, Phase IV (KMG-IV): sequencing the most valuable type-strain genomes for metagenomic binning, comparative biology and taxonomic classification.</title>
        <authorList>
            <person name="Goeker M."/>
        </authorList>
    </citation>
    <scope>NUCLEOTIDE SEQUENCE [LARGE SCALE GENOMIC DNA]</scope>
    <source>
        <strain evidence="6 7">DSM 16998</strain>
    </source>
</reference>
<dbReference type="InterPro" id="IPR011006">
    <property type="entry name" value="CheY-like_superfamily"/>
</dbReference>
<dbReference type="GO" id="GO:0000160">
    <property type="term" value="P:phosphorelay signal transduction system"/>
    <property type="evidence" value="ECO:0007669"/>
    <property type="project" value="InterPro"/>
</dbReference>
<proteinExistence type="predicted"/>
<dbReference type="InParanoid" id="A0A4R6QN96"/>
<dbReference type="RefSeq" id="WP_133700839.1">
    <property type="nucleotide sequence ID" value="NZ_SNXS01000003.1"/>
</dbReference>
<feature type="domain" description="Response regulatory" evidence="5">
    <location>
        <begin position="39"/>
        <end position="155"/>
    </location>
</feature>
<dbReference type="GO" id="GO:0006355">
    <property type="term" value="P:regulation of DNA-templated transcription"/>
    <property type="evidence" value="ECO:0007669"/>
    <property type="project" value="InterPro"/>
</dbReference>
<dbReference type="InterPro" id="IPR000792">
    <property type="entry name" value="Tscrpt_reg_LuxR_C"/>
</dbReference>
<dbReference type="SMART" id="SM00421">
    <property type="entry name" value="HTH_LUXR"/>
    <property type="match status" value="1"/>
</dbReference>
<dbReference type="Pfam" id="PF00196">
    <property type="entry name" value="GerE"/>
    <property type="match status" value="1"/>
</dbReference>
<dbReference type="GO" id="GO:0003677">
    <property type="term" value="F:DNA binding"/>
    <property type="evidence" value="ECO:0007669"/>
    <property type="project" value="UniProtKB-KW"/>
</dbReference>
<dbReference type="Gene3D" id="3.40.50.2300">
    <property type="match status" value="1"/>
</dbReference>
<evidence type="ECO:0000256" key="3">
    <source>
        <dbReference type="SAM" id="MobiDB-lite"/>
    </source>
</evidence>
<dbReference type="SMART" id="SM00448">
    <property type="entry name" value="REC"/>
    <property type="match status" value="1"/>
</dbReference>
<keyword evidence="7" id="KW-1185">Reference proteome</keyword>
<evidence type="ECO:0000259" key="4">
    <source>
        <dbReference type="PROSITE" id="PS50043"/>
    </source>
</evidence>
<dbReference type="InterPro" id="IPR039420">
    <property type="entry name" value="WalR-like"/>
</dbReference>
<dbReference type="PANTHER" id="PTHR43214">
    <property type="entry name" value="TWO-COMPONENT RESPONSE REGULATOR"/>
    <property type="match status" value="1"/>
</dbReference>
<sequence length="334" mass="36111">MKTSEFVTPTAPWPDGRAAAAPQQGAFPEALQSPGNSACVLIVDEHAANLQVLQDVLEESGYNVAVARSVPHALLIAPGWCPDLVLLDQELCAHEGMGQITRLLSMPGLAHVPSILMGPKPDSEQVLAALEAGCVDTIPKPVRAREVLARVAVHVRGRREARQARQALDAFGHASLVLRSVDGARIWHTPLASQLMHFHFEVPEMVTPPSVLRWLRQSIASSQPGAMISARGGRRLELSLHGQTGDDEWLVMMRESSDAVLIDGISQGLRLTLREAEVLYWVVKGKINRDIGAILGMSPQTVKKHLEHVFAKLGVETRTAAAAQALGRVRGLSN</sequence>
<dbReference type="Proteomes" id="UP000295361">
    <property type="component" value="Unassembled WGS sequence"/>
</dbReference>
<protein>
    <submittedName>
        <fullName evidence="6">LuxR family two component transcriptional regulator</fullName>
    </submittedName>
</protein>
<dbReference type="PROSITE" id="PS00622">
    <property type="entry name" value="HTH_LUXR_1"/>
    <property type="match status" value="1"/>
</dbReference>
<evidence type="ECO:0000256" key="1">
    <source>
        <dbReference type="ARBA" id="ARBA00023125"/>
    </source>
</evidence>
<dbReference type="EMBL" id="SNXS01000003">
    <property type="protein sequence ID" value="TDP71028.1"/>
    <property type="molecule type" value="Genomic_DNA"/>
</dbReference>
<evidence type="ECO:0000256" key="2">
    <source>
        <dbReference type="PROSITE-ProRule" id="PRU00169"/>
    </source>
</evidence>
<dbReference type="OrthoDB" id="8874570at2"/>